<proteinExistence type="predicted"/>
<feature type="region of interest" description="Disordered" evidence="1">
    <location>
        <begin position="128"/>
        <end position="184"/>
    </location>
</feature>
<accession>A0A4Z2GLJ4</accession>
<dbReference type="AlphaFoldDB" id="A0A4Z2GLJ4"/>
<comment type="caution">
    <text evidence="2">The sequence shown here is derived from an EMBL/GenBank/DDBJ whole genome shotgun (WGS) entry which is preliminary data.</text>
</comment>
<protein>
    <submittedName>
        <fullName evidence="2">Uncharacterized protein</fullName>
    </submittedName>
</protein>
<evidence type="ECO:0000313" key="2">
    <source>
        <dbReference type="EMBL" id="TNN54145.1"/>
    </source>
</evidence>
<evidence type="ECO:0000256" key="1">
    <source>
        <dbReference type="SAM" id="MobiDB-lite"/>
    </source>
</evidence>
<organism evidence="2 3">
    <name type="scientific">Liparis tanakae</name>
    <name type="common">Tanaka's snailfish</name>
    <dbReference type="NCBI Taxonomy" id="230148"/>
    <lineage>
        <taxon>Eukaryota</taxon>
        <taxon>Metazoa</taxon>
        <taxon>Chordata</taxon>
        <taxon>Craniata</taxon>
        <taxon>Vertebrata</taxon>
        <taxon>Euteleostomi</taxon>
        <taxon>Actinopterygii</taxon>
        <taxon>Neopterygii</taxon>
        <taxon>Teleostei</taxon>
        <taxon>Neoteleostei</taxon>
        <taxon>Acanthomorphata</taxon>
        <taxon>Eupercaria</taxon>
        <taxon>Perciformes</taxon>
        <taxon>Cottioidei</taxon>
        <taxon>Cottales</taxon>
        <taxon>Liparidae</taxon>
        <taxon>Liparis</taxon>
    </lineage>
</organism>
<reference evidence="2 3" key="1">
    <citation type="submission" date="2019-03" db="EMBL/GenBank/DDBJ databases">
        <title>First draft genome of Liparis tanakae, snailfish: a comprehensive survey of snailfish specific genes.</title>
        <authorList>
            <person name="Kim W."/>
            <person name="Song I."/>
            <person name="Jeong J.-H."/>
            <person name="Kim D."/>
            <person name="Kim S."/>
            <person name="Ryu S."/>
            <person name="Song J.Y."/>
            <person name="Lee S.K."/>
        </authorList>
    </citation>
    <scope>NUCLEOTIDE SEQUENCE [LARGE SCALE GENOMIC DNA]</scope>
    <source>
        <tissue evidence="2">Muscle</tissue>
    </source>
</reference>
<gene>
    <name evidence="2" type="ORF">EYF80_035653</name>
</gene>
<dbReference type="Proteomes" id="UP000314294">
    <property type="component" value="Unassembled WGS sequence"/>
</dbReference>
<evidence type="ECO:0000313" key="3">
    <source>
        <dbReference type="Proteomes" id="UP000314294"/>
    </source>
</evidence>
<sequence>MAHAHTPPERGLLGVQEQSPPHRSLLLVLITIQLHLHLENASVLLDKLTNTHQETGTLLFPLVTMQFFSSGLIMVLGPSESKSKAGRNGTSSPLADVDQSLPVLPSKGTADSHIWQRSNVRQAELQAHGPPLQVDIEPAHLLQAAVGAPDHEHGRSHQQVGHPGDEKGKSQTSFSSDTPPPDMG</sequence>
<keyword evidence="3" id="KW-1185">Reference proteome</keyword>
<name>A0A4Z2GLJ4_9TELE</name>
<dbReference type="EMBL" id="SRLO01000494">
    <property type="protein sequence ID" value="TNN54145.1"/>
    <property type="molecule type" value="Genomic_DNA"/>
</dbReference>
<feature type="region of interest" description="Disordered" evidence="1">
    <location>
        <begin position="80"/>
        <end position="109"/>
    </location>
</feature>